<dbReference type="KEGG" id="malb:109974600"/>
<accession>A0A3Q3IC20</accession>
<dbReference type="GeneID" id="109974600"/>
<keyword evidence="6" id="KW-1015">Disulfide bond</keyword>
<sequence>MGKINTCLKCLFIFFNVLFAIIGCILVFGAIKSSTYSSQLSSVGGPSLAWAWVIAIGVLCISSLGIYAGVSEKPLALKIFAGFMGIGMIIMLIFGIVVVVARNTIKQGFDSASEDIAKVFMDNEETQMFIEALQQTYHCCGVASAKDWGNKIPISCECTSYVQGGCKAKPAGTSGPYQIYAQTCGQFIYALINFVFEISMGLCFGFAITALLGLLVSLLMIHQVKHHDSEGAGSMAMKGY</sequence>
<evidence type="ECO:0000256" key="3">
    <source>
        <dbReference type="ARBA" id="ARBA00022692"/>
    </source>
</evidence>
<evidence type="ECO:0000313" key="8">
    <source>
        <dbReference type="Ensembl" id="ENSMALP00000001357.1"/>
    </source>
</evidence>
<keyword evidence="9" id="KW-1185">Reference proteome</keyword>
<dbReference type="SUPFAM" id="SSF48652">
    <property type="entry name" value="Tetraspanin"/>
    <property type="match status" value="1"/>
</dbReference>
<dbReference type="Proteomes" id="UP000261600">
    <property type="component" value="Unplaced"/>
</dbReference>
<evidence type="ECO:0000256" key="7">
    <source>
        <dbReference type="RuleBase" id="RU361218"/>
    </source>
</evidence>
<dbReference type="PANTHER" id="PTHR19282:SF456">
    <property type="entry name" value="CD63 MOLECULE"/>
    <property type="match status" value="1"/>
</dbReference>
<feature type="transmembrane region" description="Helical" evidence="7">
    <location>
        <begin position="12"/>
        <end position="31"/>
    </location>
</feature>
<name>A0A3Q3IC20_MONAL</name>
<comment type="subcellular location">
    <subcellularLocation>
        <location evidence="1 7">Membrane</location>
        <topology evidence="1 7">Multi-pass membrane protein</topology>
    </subcellularLocation>
</comment>
<evidence type="ECO:0000256" key="2">
    <source>
        <dbReference type="ARBA" id="ARBA00006840"/>
    </source>
</evidence>
<feature type="transmembrane region" description="Helical" evidence="7">
    <location>
        <begin position="51"/>
        <end position="70"/>
    </location>
</feature>
<feature type="disulfide bond" evidence="6">
    <location>
        <begin position="140"/>
        <end position="156"/>
    </location>
</feature>
<feature type="transmembrane region" description="Helical" evidence="7">
    <location>
        <begin position="198"/>
        <end position="221"/>
    </location>
</feature>
<evidence type="ECO:0000256" key="6">
    <source>
        <dbReference type="PIRSR" id="PIRSR002419-1"/>
    </source>
</evidence>
<dbReference type="InterPro" id="IPR008952">
    <property type="entry name" value="Tetraspanin_EC2_sf"/>
</dbReference>
<dbReference type="PROSITE" id="PS51257">
    <property type="entry name" value="PROKAR_LIPOPROTEIN"/>
    <property type="match status" value="1"/>
</dbReference>
<dbReference type="PIRSF" id="PIRSF002419">
    <property type="entry name" value="Tetraspanin"/>
    <property type="match status" value="1"/>
</dbReference>
<dbReference type="InterPro" id="IPR000301">
    <property type="entry name" value="Tetraspanin_animals"/>
</dbReference>
<dbReference type="RefSeq" id="XP_020480531.1">
    <property type="nucleotide sequence ID" value="XM_020624875.1"/>
</dbReference>
<evidence type="ECO:0000256" key="5">
    <source>
        <dbReference type="ARBA" id="ARBA00023136"/>
    </source>
</evidence>
<evidence type="ECO:0000256" key="1">
    <source>
        <dbReference type="ARBA" id="ARBA00004141"/>
    </source>
</evidence>
<keyword evidence="4 7" id="KW-1133">Transmembrane helix</keyword>
<evidence type="ECO:0000256" key="4">
    <source>
        <dbReference type="ARBA" id="ARBA00022989"/>
    </source>
</evidence>
<dbReference type="PANTHER" id="PTHR19282">
    <property type="entry name" value="TETRASPANIN"/>
    <property type="match status" value="1"/>
</dbReference>
<dbReference type="AlphaFoldDB" id="A0A3Q3IC20"/>
<comment type="similarity">
    <text evidence="2 7">Belongs to the tetraspanin (TM4SF) family.</text>
</comment>
<keyword evidence="5 7" id="KW-0472">Membrane</keyword>
<dbReference type="GO" id="GO:1900746">
    <property type="term" value="P:regulation of vascular endothelial growth factor signaling pathway"/>
    <property type="evidence" value="ECO:0007669"/>
    <property type="project" value="TreeGrafter"/>
</dbReference>
<protein>
    <recommendedName>
        <fullName evidence="7">Tetraspanin</fullName>
    </recommendedName>
</protein>
<feature type="disulfide bond" evidence="6">
    <location>
        <begin position="139"/>
        <end position="166"/>
    </location>
</feature>
<reference evidence="8" key="2">
    <citation type="submission" date="2025-09" db="UniProtKB">
        <authorList>
            <consortium name="Ensembl"/>
        </authorList>
    </citation>
    <scope>IDENTIFICATION</scope>
</reference>
<proteinExistence type="inferred from homology"/>
<dbReference type="Ensembl" id="ENSMALT00000001403.1">
    <property type="protein sequence ID" value="ENSMALP00000001357.1"/>
    <property type="gene ID" value="ENSMALG00000001028.1"/>
</dbReference>
<dbReference type="PRINTS" id="PR00259">
    <property type="entry name" value="TMFOUR"/>
</dbReference>
<dbReference type="InterPro" id="IPR018499">
    <property type="entry name" value="Tetraspanin/Peripherin"/>
</dbReference>
<dbReference type="OrthoDB" id="6134317at2759"/>
<dbReference type="Gene3D" id="1.10.1450.10">
    <property type="entry name" value="Tetraspanin"/>
    <property type="match status" value="1"/>
</dbReference>
<dbReference type="Pfam" id="PF00335">
    <property type="entry name" value="Tetraspanin"/>
    <property type="match status" value="1"/>
</dbReference>
<keyword evidence="3 7" id="KW-0812">Transmembrane</keyword>
<organism evidence="8 9">
    <name type="scientific">Monopterus albus</name>
    <name type="common">Swamp eel</name>
    <dbReference type="NCBI Taxonomy" id="43700"/>
    <lineage>
        <taxon>Eukaryota</taxon>
        <taxon>Metazoa</taxon>
        <taxon>Chordata</taxon>
        <taxon>Craniata</taxon>
        <taxon>Vertebrata</taxon>
        <taxon>Euteleostomi</taxon>
        <taxon>Actinopterygii</taxon>
        <taxon>Neopterygii</taxon>
        <taxon>Teleostei</taxon>
        <taxon>Neoteleostei</taxon>
        <taxon>Acanthomorphata</taxon>
        <taxon>Anabantaria</taxon>
        <taxon>Synbranchiformes</taxon>
        <taxon>Synbranchidae</taxon>
        <taxon>Monopterus</taxon>
    </lineage>
</organism>
<dbReference type="GO" id="GO:0005886">
    <property type="term" value="C:plasma membrane"/>
    <property type="evidence" value="ECO:0007669"/>
    <property type="project" value="TreeGrafter"/>
</dbReference>
<evidence type="ECO:0000313" key="9">
    <source>
        <dbReference type="Proteomes" id="UP000261600"/>
    </source>
</evidence>
<feature type="transmembrane region" description="Helical" evidence="7">
    <location>
        <begin position="79"/>
        <end position="101"/>
    </location>
</feature>
<reference evidence="8" key="1">
    <citation type="submission" date="2025-08" db="UniProtKB">
        <authorList>
            <consortium name="Ensembl"/>
        </authorList>
    </citation>
    <scope>IDENTIFICATION</scope>
</reference>